<dbReference type="GO" id="GO:0099620">
    <property type="term" value="F:UDP-4-amino-4-deoxy-L-arabinose aminotransferase"/>
    <property type="evidence" value="ECO:0007669"/>
    <property type="project" value="UniProtKB-EC"/>
</dbReference>
<dbReference type="GO" id="GO:0000271">
    <property type="term" value="P:polysaccharide biosynthetic process"/>
    <property type="evidence" value="ECO:0007669"/>
    <property type="project" value="TreeGrafter"/>
</dbReference>
<dbReference type="PANTHER" id="PTHR30244">
    <property type="entry name" value="TRANSAMINASE"/>
    <property type="match status" value="1"/>
</dbReference>
<dbReference type="InterPro" id="IPR015424">
    <property type="entry name" value="PyrdxlP-dep_Trfase"/>
</dbReference>
<dbReference type="InterPro" id="IPR015421">
    <property type="entry name" value="PyrdxlP-dep_Trfase_major"/>
</dbReference>
<proteinExistence type="predicted"/>
<protein>
    <submittedName>
        <fullName evidence="1">UDP-4-amino-4-deoxy-L-arabinose--oxoglutarate aminotransferase</fullName>
        <ecNumber evidence="1">2.6.1.87</ecNumber>
    </submittedName>
</protein>
<gene>
    <name evidence="1" type="primary">arnB_2</name>
    <name evidence="1" type="ORF">SDC9_15942</name>
</gene>
<accession>A0A644TU62</accession>
<dbReference type="PIRSF" id="PIRSF000390">
    <property type="entry name" value="PLP_StrS"/>
    <property type="match status" value="1"/>
</dbReference>
<dbReference type="InterPro" id="IPR015422">
    <property type="entry name" value="PyrdxlP-dep_Trfase_small"/>
</dbReference>
<dbReference type="GO" id="GO:0030170">
    <property type="term" value="F:pyridoxal phosphate binding"/>
    <property type="evidence" value="ECO:0007669"/>
    <property type="project" value="TreeGrafter"/>
</dbReference>
<dbReference type="InterPro" id="IPR000653">
    <property type="entry name" value="DegT/StrS_aminotransferase"/>
</dbReference>
<reference evidence="1" key="1">
    <citation type="submission" date="2019-08" db="EMBL/GenBank/DDBJ databases">
        <authorList>
            <person name="Kucharzyk K."/>
            <person name="Murdoch R.W."/>
            <person name="Higgins S."/>
            <person name="Loffler F."/>
        </authorList>
    </citation>
    <scope>NUCLEOTIDE SEQUENCE</scope>
</reference>
<dbReference type="SUPFAM" id="SSF53383">
    <property type="entry name" value="PLP-dependent transferases"/>
    <property type="match status" value="1"/>
</dbReference>
<keyword evidence="1" id="KW-0808">Transferase</keyword>
<dbReference type="Gene3D" id="3.90.1150.10">
    <property type="entry name" value="Aspartate Aminotransferase, domain 1"/>
    <property type="match status" value="1"/>
</dbReference>
<organism evidence="1">
    <name type="scientific">bioreactor metagenome</name>
    <dbReference type="NCBI Taxonomy" id="1076179"/>
    <lineage>
        <taxon>unclassified sequences</taxon>
        <taxon>metagenomes</taxon>
        <taxon>ecological metagenomes</taxon>
    </lineage>
</organism>
<name>A0A644TU62_9ZZZZ</name>
<dbReference type="Pfam" id="PF01041">
    <property type="entry name" value="DegT_DnrJ_EryC1"/>
    <property type="match status" value="1"/>
</dbReference>
<dbReference type="Gene3D" id="3.40.640.10">
    <property type="entry name" value="Type I PLP-dependent aspartate aminotransferase-like (Major domain)"/>
    <property type="match status" value="1"/>
</dbReference>
<dbReference type="CDD" id="cd00616">
    <property type="entry name" value="AHBA_syn"/>
    <property type="match status" value="1"/>
</dbReference>
<dbReference type="AlphaFoldDB" id="A0A644TU62"/>
<dbReference type="EC" id="2.6.1.87" evidence="1"/>
<dbReference type="EMBL" id="VSSQ01000051">
    <property type="protein sequence ID" value="MPL70189.1"/>
    <property type="molecule type" value="Genomic_DNA"/>
</dbReference>
<dbReference type="PANTHER" id="PTHR30244:SF34">
    <property type="entry name" value="DTDP-4-AMINO-4,6-DIDEOXYGALACTOSE TRANSAMINASE"/>
    <property type="match status" value="1"/>
</dbReference>
<comment type="caution">
    <text evidence="1">The sequence shown here is derived from an EMBL/GenBank/DDBJ whole genome shotgun (WGS) entry which is preliminary data.</text>
</comment>
<evidence type="ECO:0000313" key="1">
    <source>
        <dbReference type="EMBL" id="MPL70189.1"/>
    </source>
</evidence>
<keyword evidence="1" id="KW-0032">Aminotransferase</keyword>
<sequence>MKIPFSPPYIDDDVIKEVNDSLLSGWITTGPKVAALEKGLQEYCKAKRVNCVNSWTSGAILMLRWLGLKEGDEVIVPSYTYCATAMSVMDAGAKPIMVDIKHDLTIDIEKIKQAITPKTKAIIPVDLGGVPCDYEKIIELICSKEIKDIFVPASSNQEKLGRILLISDSAHSLGATFNQKTIAELVDVCILSLHAVKNLTSAEGGAICLNLPEPFDNDELYKEVRILSLNGQTKDAFTKSQAGAWRYDIVAHGMKFNMPDINAAIALAQLRKYDYLLGERKRVYERYSTLLKEYHWAILPQQDTKELTTSYHLYPLRINPITEEQRDKLIQYLAEKDIATNVHYIPMPMLTLFKNMGYKIEDYPIAYDTYIREISLPIYPQLTNQQIDYIVNNLVEGYYNISL</sequence>